<feature type="chain" id="PRO_5042517015" evidence="3">
    <location>
        <begin position="24"/>
        <end position="627"/>
    </location>
</feature>
<organism evidence="6 7">
    <name type="scientific">Candidatus Thalassospirochaeta sargassi</name>
    <dbReference type="NCBI Taxonomy" id="3119039"/>
    <lineage>
        <taxon>Bacteria</taxon>
        <taxon>Pseudomonadati</taxon>
        <taxon>Spirochaetota</taxon>
        <taxon>Spirochaetia</taxon>
        <taxon>Spirochaetales</taxon>
        <taxon>Spirochaetaceae</taxon>
        <taxon>Candidatus Thalassospirochaeta</taxon>
    </lineage>
</organism>
<dbReference type="AlphaFoldDB" id="A0AAJ1IJS6"/>
<evidence type="ECO:0000313" key="7">
    <source>
        <dbReference type="Proteomes" id="UP001221217"/>
    </source>
</evidence>
<dbReference type="Proteomes" id="UP001221217">
    <property type="component" value="Unassembled WGS sequence"/>
</dbReference>
<comment type="caution">
    <text evidence="6">The sequence shown here is derived from an EMBL/GenBank/DDBJ whole genome shotgun (WGS) entry which is preliminary data.</text>
</comment>
<feature type="transmembrane region" description="Helical" evidence="2">
    <location>
        <begin position="477"/>
        <end position="497"/>
    </location>
</feature>
<feature type="transmembrane region" description="Helical" evidence="2">
    <location>
        <begin position="222"/>
        <end position="245"/>
    </location>
</feature>
<feature type="compositionally biased region" description="Low complexity" evidence="1">
    <location>
        <begin position="596"/>
        <end position="612"/>
    </location>
</feature>
<evidence type="ECO:0000259" key="5">
    <source>
        <dbReference type="Pfam" id="PF20990"/>
    </source>
</evidence>
<keyword evidence="2" id="KW-1133">Transmembrane helix</keyword>
<dbReference type="Pfam" id="PF09972">
    <property type="entry name" value="DUF2207"/>
    <property type="match status" value="1"/>
</dbReference>
<feature type="compositionally biased region" description="Gly residues" evidence="1">
    <location>
        <begin position="613"/>
        <end position="627"/>
    </location>
</feature>
<protein>
    <submittedName>
        <fullName evidence="6">DUF2207 domain-containing protein</fullName>
    </submittedName>
</protein>
<dbReference type="Pfam" id="PF20990">
    <property type="entry name" value="DUF2207_C"/>
    <property type="match status" value="1"/>
</dbReference>
<evidence type="ECO:0000313" key="6">
    <source>
        <dbReference type="EMBL" id="MDC7228311.1"/>
    </source>
</evidence>
<evidence type="ECO:0000256" key="2">
    <source>
        <dbReference type="SAM" id="Phobius"/>
    </source>
</evidence>
<keyword evidence="2" id="KW-0472">Membrane</keyword>
<dbReference type="InterPro" id="IPR048389">
    <property type="entry name" value="YciQ-like_C"/>
</dbReference>
<reference evidence="6 7" key="1">
    <citation type="submission" date="2022-12" db="EMBL/GenBank/DDBJ databases">
        <title>Metagenome assembled genome from gulf of manar.</title>
        <authorList>
            <person name="Kohli P."/>
            <person name="Pk S."/>
            <person name="Venkata Ramana C."/>
            <person name="Sasikala C."/>
        </authorList>
    </citation>
    <scope>NUCLEOTIDE SEQUENCE [LARGE SCALE GENOMIC DNA]</scope>
    <source>
        <strain evidence="6">JB008</strain>
    </source>
</reference>
<feature type="domain" description="Predicted membrane protein YciQ-like C-terminal" evidence="5">
    <location>
        <begin position="258"/>
        <end position="557"/>
    </location>
</feature>
<dbReference type="InterPro" id="IPR018702">
    <property type="entry name" value="DUF2207"/>
</dbReference>
<evidence type="ECO:0000256" key="1">
    <source>
        <dbReference type="SAM" id="MobiDB-lite"/>
    </source>
</evidence>
<accession>A0AAJ1IJS6</accession>
<feature type="region of interest" description="Disordered" evidence="1">
    <location>
        <begin position="596"/>
        <end position="627"/>
    </location>
</feature>
<evidence type="ECO:0000259" key="4">
    <source>
        <dbReference type="Pfam" id="PF09972"/>
    </source>
</evidence>
<feature type="transmembrane region" description="Helical" evidence="2">
    <location>
        <begin position="451"/>
        <end position="471"/>
    </location>
</feature>
<feature type="transmembrane region" description="Helical" evidence="2">
    <location>
        <begin position="385"/>
        <end position="408"/>
    </location>
</feature>
<dbReference type="EMBL" id="JAQQAL010000044">
    <property type="protein sequence ID" value="MDC7228311.1"/>
    <property type="molecule type" value="Genomic_DNA"/>
</dbReference>
<feature type="transmembrane region" description="Helical" evidence="2">
    <location>
        <begin position="414"/>
        <end position="439"/>
    </location>
</feature>
<feature type="domain" description="DUF2207" evidence="4">
    <location>
        <begin position="29"/>
        <end position="202"/>
    </location>
</feature>
<evidence type="ECO:0000256" key="3">
    <source>
        <dbReference type="SAM" id="SignalP"/>
    </source>
</evidence>
<keyword evidence="3" id="KW-0732">Signal</keyword>
<gene>
    <name evidence="6" type="ORF">PQJ61_16230</name>
</gene>
<proteinExistence type="predicted"/>
<name>A0AAJ1IJS6_9SPIO</name>
<keyword evidence="2" id="KW-0812">Transmembrane</keyword>
<feature type="signal peptide" evidence="3">
    <location>
        <begin position="1"/>
        <end position="23"/>
    </location>
</feature>
<sequence length="627" mass="69416">MKNISCLVISLLLFAVLPFTAFADEYFVIDHYQVDIDVEENNAYRITEVIDVDFQAERHGIYRKIPLSFDSMRVKISNISVPGHEVDIEKDRDYATLRIGSADIFVNGKVTYTISYTYDVGADNLSDMDEFNHNIIGNDWDTTIGEVDFRINMPKSFAAEYVNCTSGDYGSTDNSKVEWEVKGSTITGKTLAPLSNYQGLTVALPLPEGYWVGAQTHRPPGWLLFKILGYPLYAIVIVLAFLLWYRYGRDNKLFPAVEFEAPDGMTPSEIGYIIDGRVDSKDVTSLIIYWAEKGCIEIEEETKGKAIFKQKVLHLTKLKELDDDAESYEKTLFSKLFSYGNGNTVSTTDLTNKFYTSVSKAKTDIRKSFTDNPDRRIYVKGNKGFTALTALFAALPIISILMEGFLSFTGETGIAIIFAIPFSLFLIIPTFVLGSAIGGSGGGEQGRRGKIIFFILFGGFSLVFFAFFIVTGGGIPIYKYAAAVVSGIITSVFISVMSRRTEYGDRILEKTLGFKEFIKEAEKEKLEEMFESNPQYFYNILPYAMVLNLSDKWSAHFEGMTVEPPNWYRGYHYNTFSAAAFTSTLNTSFKSMNSSMTSSPSSSGSSGSSSSGGFSGGGSGGGGGGSW</sequence>